<dbReference type="InterPro" id="IPR002372">
    <property type="entry name" value="PQQ_rpt_dom"/>
</dbReference>
<evidence type="ECO:0000313" key="7">
    <source>
        <dbReference type="Proteomes" id="UP000238823"/>
    </source>
</evidence>
<sequence>MLICLFSLYGPVGCTVDEISVDESGGSTTDPSGSETAPGTGTEPIGECGDGVIDPGELCDDGNAIEDDGCSSSCEPIACGFEWVVRDPAFVTEYFSPWVPVVLDGDELTLIHQTFPENYLNSRLVRLSAADGSIMLSAEINLRAEDDFPQALVRGPEGDLYLGDTTYGLERSVSLRRLDADNQVLWNRVRPDEYGMFDLAFSSNNELLLVDTYQTSAVESQVRIVALDPADGSELGVRELGTPGASFDRGEAMAIDDQGRVFVGWTQELQPEVSYPSISALPPTQGPPLWTTSFDSITGEYVLVEAVAVDRHGQVIAAIVDFPSSRSWFASLDADTGEVVWLLSDIELGPSELGLVTYDLATSSDRILVVGTQALQVDGEWLTYARLLGLDFDGNVVCSKRYGDFEGQEWLNFMRFTDVVAGAEDDFYAVGHAFFYIESSLPIPVELLRARIR</sequence>
<reference evidence="6 7" key="1">
    <citation type="submission" date="2018-03" db="EMBL/GenBank/DDBJ databases">
        <title>Draft Genome Sequences of the Obligatory Marine Myxobacteria Enhygromyxa salina SWB007.</title>
        <authorList>
            <person name="Poehlein A."/>
            <person name="Moghaddam J.A."/>
            <person name="Harms H."/>
            <person name="Alanjari M."/>
            <person name="Koenig G.M."/>
            <person name="Daniel R."/>
            <person name="Schaeberle T.F."/>
        </authorList>
    </citation>
    <scope>NUCLEOTIDE SEQUENCE [LARGE SCALE GENOMIC DNA]</scope>
    <source>
        <strain evidence="6 7">SWB007</strain>
    </source>
</reference>
<proteinExistence type="predicted"/>
<keyword evidence="3" id="KW-1015">Disulfide bond</keyword>
<evidence type="ECO:0000256" key="1">
    <source>
        <dbReference type="ARBA" id="ARBA00022729"/>
    </source>
</evidence>
<comment type="caution">
    <text evidence="6">The sequence shown here is derived from an EMBL/GenBank/DDBJ whole genome shotgun (WGS) entry which is preliminary data.</text>
</comment>
<evidence type="ECO:0000256" key="3">
    <source>
        <dbReference type="ARBA" id="ARBA00023157"/>
    </source>
</evidence>
<feature type="domain" description="Pyrrolo-quinoline quinone repeat" evidence="5">
    <location>
        <begin position="123"/>
        <end position="341"/>
    </location>
</feature>
<keyword evidence="1" id="KW-0732">Signal</keyword>
<dbReference type="InterPro" id="IPR015943">
    <property type="entry name" value="WD40/YVTN_repeat-like_dom_sf"/>
</dbReference>
<evidence type="ECO:0000256" key="2">
    <source>
        <dbReference type="ARBA" id="ARBA00022737"/>
    </source>
</evidence>
<feature type="region of interest" description="Disordered" evidence="4">
    <location>
        <begin position="20"/>
        <end position="47"/>
    </location>
</feature>
<accession>A0A2S9YJB2</accession>
<name>A0A2S9YJB2_9BACT</name>
<dbReference type="NCBIfam" id="TIGR02232">
    <property type="entry name" value="myxo_disulf_rpt"/>
    <property type="match status" value="1"/>
</dbReference>
<evidence type="ECO:0000313" key="6">
    <source>
        <dbReference type="EMBL" id="PRQ05150.1"/>
    </source>
</evidence>
<evidence type="ECO:0000256" key="4">
    <source>
        <dbReference type="SAM" id="MobiDB-lite"/>
    </source>
</evidence>
<dbReference type="EMBL" id="PVNL01000097">
    <property type="protein sequence ID" value="PRQ05150.1"/>
    <property type="molecule type" value="Genomic_DNA"/>
</dbReference>
<dbReference type="Proteomes" id="UP000238823">
    <property type="component" value="Unassembled WGS sequence"/>
</dbReference>
<gene>
    <name evidence="6" type="ORF">ENSA7_47790</name>
</gene>
<dbReference type="InterPro" id="IPR011936">
    <property type="entry name" value="Myxo_disulph_rpt"/>
</dbReference>
<dbReference type="Gene3D" id="2.130.10.10">
    <property type="entry name" value="YVTN repeat-like/Quinoprotein amine dehydrogenase"/>
    <property type="match status" value="1"/>
</dbReference>
<dbReference type="AlphaFoldDB" id="A0A2S9YJB2"/>
<dbReference type="SUPFAM" id="SSF101898">
    <property type="entry name" value="NHL repeat"/>
    <property type="match status" value="1"/>
</dbReference>
<protein>
    <recommendedName>
        <fullName evidence="5">Pyrrolo-quinoline quinone repeat domain-containing protein</fullName>
    </recommendedName>
</protein>
<keyword evidence="2" id="KW-0677">Repeat</keyword>
<organism evidence="6 7">
    <name type="scientific">Enhygromyxa salina</name>
    <dbReference type="NCBI Taxonomy" id="215803"/>
    <lineage>
        <taxon>Bacteria</taxon>
        <taxon>Pseudomonadati</taxon>
        <taxon>Myxococcota</taxon>
        <taxon>Polyangia</taxon>
        <taxon>Nannocystales</taxon>
        <taxon>Nannocystaceae</taxon>
        <taxon>Enhygromyxa</taxon>
    </lineage>
</organism>
<feature type="compositionally biased region" description="Polar residues" evidence="4">
    <location>
        <begin position="25"/>
        <end position="39"/>
    </location>
</feature>
<dbReference type="Pfam" id="PF13360">
    <property type="entry name" value="PQQ_2"/>
    <property type="match status" value="1"/>
</dbReference>
<evidence type="ECO:0000259" key="5">
    <source>
        <dbReference type="Pfam" id="PF13360"/>
    </source>
</evidence>